<keyword evidence="5" id="KW-0488">Methylation</keyword>
<keyword evidence="13" id="KW-1185">Reference proteome</keyword>
<dbReference type="GO" id="GO:0005886">
    <property type="term" value="C:plasma membrane"/>
    <property type="evidence" value="ECO:0007669"/>
    <property type="project" value="UniProtKB-SubCell"/>
</dbReference>
<dbReference type="PRINTS" id="PR00813">
    <property type="entry name" value="BCTERIALGSPG"/>
</dbReference>
<evidence type="ECO:0000256" key="5">
    <source>
        <dbReference type="ARBA" id="ARBA00022481"/>
    </source>
</evidence>
<dbReference type="OrthoDB" id="9795612at2"/>
<feature type="domain" description="Type II secretion system protein GspG C-terminal" evidence="11">
    <location>
        <begin position="36"/>
        <end position="144"/>
    </location>
</feature>
<keyword evidence="8 10" id="KW-1133">Transmembrane helix</keyword>
<dbReference type="NCBIfam" id="TIGR01710">
    <property type="entry name" value="typeII_sec_gspG"/>
    <property type="match status" value="1"/>
</dbReference>
<proteinExistence type="inferred from homology"/>
<dbReference type="Pfam" id="PF07963">
    <property type="entry name" value="N_methyl"/>
    <property type="match status" value="1"/>
</dbReference>
<dbReference type="GO" id="GO:0015628">
    <property type="term" value="P:protein secretion by the type II secretion system"/>
    <property type="evidence" value="ECO:0007669"/>
    <property type="project" value="InterPro"/>
</dbReference>
<dbReference type="EMBL" id="FTOH01000012">
    <property type="protein sequence ID" value="SIT15366.1"/>
    <property type="molecule type" value="Genomic_DNA"/>
</dbReference>
<dbReference type="PROSITE" id="PS00409">
    <property type="entry name" value="PROKAR_NTER_METHYL"/>
    <property type="match status" value="1"/>
</dbReference>
<dbReference type="InterPro" id="IPR000983">
    <property type="entry name" value="Bac_GSPG_pilin"/>
</dbReference>
<evidence type="ECO:0000313" key="13">
    <source>
        <dbReference type="Proteomes" id="UP000185639"/>
    </source>
</evidence>
<evidence type="ECO:0000313" key="12">
    <source>
        <dbReference type="EMBL" id="SIT15366.1"/>
    </source>
</evidence>
<dbReference type="RefSeq" id="WP_068438701.1">
    <property type="nucleotide sequence ID" value="NZ_CAJWBH010000005.1"/>
</dbReference>
<gene>
    <name evidence="12" type="ORF">SAMN05421686_11211</name>
</gene>
<feature type="transmembrane region" description="Helical" evidence="10">
    <location>
        <begin position="12"/>
        <end position="34"/>
    </location>
</feature>
<protein>
    <recommendedName>
        <fullName evidence="3">Type II secretion system core protein G</fullName>
    </recommendedName>
</protein>
<keyword evidence="6" id="KW-0997">Cell inner membrane</keyword>
<keyword evidence="4" id="KW-1003">Cell membrane</keyword>
<dbReference type="PANTHER" id="PTHR30093">
    <property type="entry name" value="GENERAL SECRETION PATHWAY PROTEIN G"/>
    <property type="match status" value="1"/>
</dbReference>
<dbReference type="PANTHER" id="PTHR30093:SF44">
    <property type="entry name" value="TYPE II SECRETION SYSTEM CORE PROTEIN G"/>
    <property type="match status" value="1"/>
</dbReference>
<keyword evidence="9 10" id="KW-0472">Membrane</keyword>
<dbReference type="Pfam" id="PF08334">
    <property type="entry name" value="T2SSG"/>
    <property type="match status" value="1"/>
</dbReference>
<dbReference type="AlphaFoldDB" id="A0A1N7PXP7"/>
<evidence type="ECO:0000256" key="8">
    <source>
        <dbReference type="ARBA" id="ARBA00022989"/>
    </source>
</evidence>
<organism evidence="12 13">
    <name type="scientific">Thalassolituus maritimus</name>
    <dbReference type="NCBI Taxonomy" id="484498"/>
    <lineage>
        <taxon>Bacteria</taxon>
        <taxon>Pseudomonadati</taxon>
        <taxon>Pseudomonadota</taxon>
        <taxon>Gammaproteobacteria</taxon>
        <taxon>Oceanospirillales</taxon>
        <taxon>Oceanospirillaceae</taxon>
        <taxon>Thalassolituus</taxon>
    </lineage>
</organism>
<dbReference type="GO" id="GO:0015627">
    <property type="term" value="C:type II protein secretion system complex"/>
    <property type="evidence" value="ECO:0007669"/>
    <property type="project" value="InterPro"/>
</dbReference>
<comment type="subcellular location">
    <subcellularLocation>
        <location evidence="1">Cell inner membrane</location>
        <topology evidence="1">Single-pass membrane protein</topology>
    </subcellularLocation>
</comment>
<dbReference type="Proteomes" id="UP000185639">
    <property type="component" value="Unassembled WGS sequence"/>
</dbReference>
<dbReference type="Gene3D" id="3.30.700.10">
    <property type="entry name" value="Glycoprotein, Type 4 Pilin"/>
    <property type="match status" value="1"/>
</dbReference>
<evidence type="ECO:0000259" key="11">
    <source>
        <dbReference type="Pfam" id="PF08334"/>
    </source>
</evidence>
<evidence type="ECO:0000256" key="9">
    <source>
        <dbReference type="ARBA" id="ARBA00023136"/>
    </source>
</evidence>
<dbReference type="InterPro" id="IPR010054">
    <property type="entry name" value="Type2_sec_GspG"/>
</dbReference>
<evidence type="ECO:0000256" key="4">
    <source>
        <dbReference type="ARBA" id="ARBA00022475"/>
    </source>
</evidence>
<dbReference type="SUPFAM" id="SSF54523">
    <property type="entry name" value="Pili subunits"/>
    <property type="match status" value="1"/>
</dbReference>
<comment type="similarity">
    <text evidence="2">Belongs to the GSP G family.</text>
</comment>
<dbReference type="NCBIfam" id="TIGR02532">
    <property type="entry name" value="IV_pilin_GFxxxE"/>
    <property type="match status" value="1"/>
</dbReference>
<evidence type="ECO:0000256" key="10">
    <source>
        <dbReference type="SAM" id="Phobius"/>
    </source>
</evidence>
<dbReference type="STRING" id="484498.SAMN05421686_11211"/>
<evidence type="ECO:0000256" key="6">
    <source>
        <dbReference type="ARBA" id="ARBA00022519"/>
    </source>
</evidence>
<dbReference type="InterPro" id="IPR012902">
    <property type="entry name" value="N_methyl_site"/>
</dbReference>
<evidence type="ECO:0000256" key="1">
    <source>
        <dbReference type="ARBA" id="ARBA00004377"/>
    </source>
</evidence>
<reference evidence="13" key="1">
    <citation type="submission" date="2017-01" db="EMBL/GenBank/DDBJ databases">
        <authorList>
            <person name="Varghese N."/>
            <person name="Submissions S."/>
        </authorList>
    </citation>
    <scope>NUCLEOTIDE SEQUENCE [LARGE SCALE GENOMIC DNA]</scope>
    <source>
        <strain evidence="13">DSM 24913</strain>
    </source>
</reference>
<name>A0A1N7PXP7_9GAMM</name>
<keyword evidence="7 10" id="KW-0812">Transmembrane</keyword>
<evidence type="ECO:0000256" key="3">
    <source>
        <dbReference type="ARBA" id="ARBA00020042"/>
    </source>
</evidence>
<accession>A0A1N7PXP7</accession>
<evidence type="ECO:0000256" key="7">
    <source>
        <dbReference type="ARBA" id="ARBA00022692"/>
    </source>
</evidence>
<dbReference type="InterPro" id="IPR013545">
    <property type="entry name" value="T2SS_protein-GspG_C"/>
</dbReference>
<sequence>MRQSLAKKQKQGGFTLIEVMVVIAIIGGILAMVATNIIGSADQARVDTTKNQIKLIEGALDMYKLHNFRYPTTEQGLEALVQKPSSSPEPKNYQNGGYLKGGKMPVDAWDNEFLYFEDKGKYEIISLGSDQAEGGEGDAADISNLDI</sequence>
<dbReference type="InterPro" id="IPR045584">
    <property type="entry name" value="Pilin-like"/>
</dbReference>
<evidence type="ECO:0000256" key="2">
    <source>
        <dbReference type="ARBA" id="ARBA00009984"/>
    </source>
</evidence>